<dbReference type="Pfam" id="PF13590">
    <property type="entry name" value="DUF4136"/>
    <property type="match status" value="1"/>
</dbReference>
<evidence type="ECO:0000313" key="3">
    <source>
        <dbReference type="EMBL" id="HIX85571.1"/>
    </source>
</evidence>
<protein>
    <submittedName>
        <fullName evidence="3">DUF4136 domain-containing protein</fullName>
    </submittedName>
</protein>
<dbReference type="InterPro" id="IPR036034">
    <property type="entry name" value="PDZ_sf"/>
</dbReference>
<dbReference type="EMBL" id="DXEN01000016">
    <property type="protein sequence ID" value="HIX85571.1"/>
    <property type="molecule type" value="Genomic_DNA"/>
</dbReference>
<dbReference type="InterPro" id="IPR025411">
    <property type="entry name" value="DUF4136"/>
</dbReference>
<dbReference type="PROSITE" id="PS50106">
    <property type="entry name" value="PDZ"/>
    <property type="match status" value="1"/>
</dbReference>
<organism evidence="3 4">
    <name type="scientific">Candidatus Parabacteroides intestinigallinarum</name>
    <dbReference type="NCBI Taxonomy" id="2838722"/>
    <lineage>
        <taxon>Bacteria</taxon>
        <taxon>Pseudomonadati</taxon>
        <taxon>Bacteroidota</taxon>
        <taxon>Bacteroidia</taxon>
        <taxon>Bacteroidales</taxon>
        <taxon>Tannerellaceae</taxon>
        <taxon>Parabacteroides</taxon>
    </lineage>
</organism>
<evidence type="ECO:0000256" key="1">
    <source>
        <dbReference type="SAM" id="SignalP"/>
    </source>
</evidence>
<accession>A0A9D2BPY8</accession>
<dbReference type="SUPFAM" id="SSF50156">
    <property type="entry name" value="PDZ domain-like"/>
    <property type="match status" value="2"/>
</dbReference>
<reference evidence="3" key="2">
    <citation type="submission" date="2021-04" db="EMBL/GenBank/DDBJ databases">
        <authorList>
            <person name="Gilroy R."/>
        </authorList>
    </citation>
    <scope>NUCLEOTIDE SEQUENCE</scope>
    <source>
        <strain evidence="3">ChiHecec2B26-12326</strain>
    </source>
</reference>
<evidence type="ECO:0000259" key="2">
    <source>
        <dbReference type="PROSITE" id="PS50106"/>
    </source>
</evidence>
<feature type="domain" description="PDZ" evidence="2">
    <location>
        <begin position="16"/>
        <end position="95"/>
    </location>
</feature>
<proteinExistence type="predicted"/>
<feature type="signal peptide" evidence="1">
    <location>
        <begin position="1"/>
        <end position="19"/>
    </location>
</feature>
<comment type="caution">
    <text evidence="3">The sequence shown here is derived from an EMBL/GenBank/DDBJ whole genome shotgun (WGS) entry which is preliminary data.</text>
</comment>
<reference evidence="3" key="1">
    <citation type="journal article" date="2021" name="PeerJ">
        <title>Extensive microbial diversity within the chicken gut microbiome revealed by metagenomics and culture.</title>
        <authorList>
            <person name="Gilroy R."/>
            <person name="Ravi A."/>
            <person name="Getino M."/>
            <person name="Pursley I."/>
            <person name="Horton D.L."/>
            <person name="Alikhan N.F."/>
            <person name="Baker D."/>
            <person name="Gharbi K."/>
            <person name="Hall N."/>
            <person name="Watson M."/>
            <person name="Adriaenssens E.M."/>
            <person name="Foster-Nyarko E."/>
            <person name="Jarju S."/>
            <person name="Secka A."/>
            <person name="Antonio M."/>
            <person name="Oren A."/>
            <person name="Chaudhuri R.R."/>
            <person name="La Ragione R."/>
            <person name="Hildebrand F."/>
            <person name="Pallen M.J."/>
        </authorList>
    </citation>
    <scope>NUCLEOTIDE SEQUENCE</scope>
    <source>
        <strain evidence="3">ChiHecec2B26-12326</strain>
    </source>
</reference>
<dbReference type="Proteomes" id="UP000823847">
    <property type="component" value="Unassembled WGS sequence"/>
</dbReference>
<dbReference type="SMART" id="SM00228">
    <property type="entry name" value="PDZ"/>
    <property type="match status" value="2"/>
</dbReference>
<dbReference type="AlphaFoldDB" id="A0A9D2BPY8"/>
<dbReference type="Gene3D" id="3.30.160.670">
    <property type="match status" value="1"/>
</dbReference>
<feature type="chain" id="PRO_5039268889" evidence="1">
    <location>
        <begin position="20"/>
        <end position="477"/>
    </location>
</feature>
<sequence length="477" mass="54862">MVRHLFIMVSLLWGAFVSAAAQDRNSVVCRLGFTYDISQSKNWGYRKPVINSVIPYSSAEQAGVKRYDVIEAIDGVAVTDVSVDEIAQLLNPAGKNEVTLAIRNLSSASTKHVIVKKDCKKSDAITEDQLASAFAMYSLETTGERDFVCPFRTTVTADSVDFGNFRTFAFSPVDESNRQLELVINDCIEEELLKKGLTKDLVKPDILIQTFYFFDKNPNFMGVNKVQVKKEPTYRYNSVYGKMERFPFLDYAMAESEAEYLLQFGLRLIDQKEVPGRVLWECEANEMLEESFRLDEYARVHVPLMCLQYPYAKYGRNVPFRLRQKTYNYTGISYDINELALVVDVDKNSPAYAAGVRPRDVIERIGRNKMGYSAEEFSSAYKRFISRTMEYRDPKTLFTDANGFRYCMFWDVFKYPQIADEVRDADYLPAFSYLYYFAPYINPSGNNACTFYIQRGKKRLEVIIRPTIRSEAVVEVK</sequence>
<evidence type="ECO:0000313" key="4">
    <source>
        <dbReference type="Proteomes" id="UP000823847"/>
    </source>
</evidence>
<dbReference type="InterPro" id="IPR001478">
    <property type="entry name" value="PDZ"/>
</dbReference>
<dbReference type="Gene3D" id="2.30.42.10">
    <property type="match status" value="2"/>
</dbReference>
<dbReference type="Pfam" id="PF00595">
    <property type="entry name" value="PDZ"/>
    <property type="match status" value="1"/>
</dbReference>
<name>A0A9D2BPY8_9BACT</name>
<keyword evidence="1" id="KW-0732">Signal</keyword>
<gene>
    <name evidence="3" type="ORF">H9848_03035</name>
</gene>